<keyword evidence="2" id="KW-1185">Reference proteome</keyword>
<organism evidence="1 2">
    <name type="scientific">Sphingomonas glacialis</name>
    <dbReference type="NCBI Taxonomy" id="658225"/>
    <lineage>
        <taxon>Bacteria</taxon>
        <taxon>Pseudomonadati</taxon>
        <taxon>Pseudomonadota</taxon>
        <taxon>Alphaproteobacteria</taxon>
        <taxon>Sphingomonadales</taxon>
        <taxon>Sphingomonadaceae</taxon>
        <taxon>Sphingomonas</taxon>
    </lineage>
</organism>
<protein>
    <recommendedName>
        <fullName evidence="3">SAM-dependent methyltransferase</fullName>
    </recommendedName>
</protein>
<comment type="caution">
    <text evidence="1">The sequence shown here is derived from an EMBL/GenBank/DDBJ whole genome shotgun (WGS) entry which is preliminary data.</text>
</comment>
<dbReference type="Proteomes" id="UP000652430">
    <property type="component" value="Unassembled WGS sequence"/>
</dbReference>
<dbReference type="EMBL" id="BNAQ01000006">
    <property type="protein sequence ID" value="GHH23821.1"/>
    <property type="molecule type" value="Genomic_DNA"/>
</dbReference>
<proteinExistence type="predicted"/>
<gene>
    <name evidence="1" type="ORF">GCM10008023_35250</name>
</gene>
<accession>A0ABQ3LR15</accession>
<sequence length="172" mass="17996">MTYAAEHTIDGPSCLHRSARKRIVAAPRRPRCRDTRWPEVAATLAALRAAKRCSVRIVDVDCGAGTLLLCAVRFARALGFTAIEARGIDAAPTLIGRARVAAAAFRDPAIGIVFERGDPVAALGAECDFPADIVLWHGCGGAHGDAAIRAERTALCAGHAVIADHPAARIAA</sequence>
<evidence type="ECO:0000313" key="1">
    <source>
        <dbReference type="EMBL" id="GHH23821.1"/>
    </source>
</evidence>
<evidence type="ECO:0008006" key="3">
    <source>
        <dbReference type="Google" id="ProtNLM"/>
    </source>
</evidence>
<reference evidence="2" key="1">
    <citation type="journal article" date="2019" name="Int. J. Syst. Evol. Microbiol.">
        <title>The Global Catalogue of Microorganisms (GCM) 10K type strain sequencing project: providing services to taxonomists for standard genome sequencing and annotation.</title>
        <authorList>
            <consortium name="The Broad Institute Genomics Platform"/>
            <consortium name="The Broad Institute Genome Sequencing Center for Infectious Disease"/>
            <person name="Wu L."/>
            <person name="Ma J."/>
        </authorList>
    </citation>
    <scope>NUCLEOTIDE SEQUENCE [LARGE SCALE GENOMIC DNA]</scope>
    <source>
        <strain evidence="2">CGMCC 1.8957</strain>
    </source>
</reference>
<dbReference type="SUPFAM" id="SSF53335">
    <property type="entry name" value="S-adenosyl-L-methionine-dependent methyltransferases"/>
    <property type="match status" value="1"/>
</dbReference>
<evidence type="ECO:0000313" key="2">
    <source>
        <dbReference type="Proteomes" id="UP000652430"/>
    </source>
</evidence>
<dbReference type="InterPro" id="IPR029063">
    <property type="entry name" value="SAM-dependent_MTases_sf"/>
</dbReference>
<name>A0ABQ3LR15_9SPHN</name>
<dbReference type="RefSeq" id="WP_189677337.1">
    <property type="nucleotide sequence ID" value="NZ_BNAQ01000006.1"/>
</dbReference>